<protein>
    <recommendedName>
        <fullName evidence="3">Death domain-containing protein</fullName>
    </recommendedName>
</protein>
<feature type="compositionally biased region" description="Low complexity" evidence="1">
    <location>
        <begin position="117"/>
        <end position="130"/>
    </location>
</feature>
<dbReference type="AlphaFoldDB" id="A0A1X7SLH4"/>
<accession>A0A1X7SLH4</accession>
<sequence length="281" mass="31514">MLLLLSGDVELNPGPITSDKELNKAAVMKIFGSSAHHCMTIGAGLGVKTADLQQIPGAATNSLMMVFERWFDTDRDVNWDTLIKLCYDFPDQLGKAKSNLLKYIGLIQDTSVSDDPSLASHSASSLSTSAGDTPCDMPVTTPFESTASEEKVYESLDDLRLKFSDLVTLFETKFEEKSNHDKQLATDVSKWLIAHMDWEHGSVESNIDDILRKIRPYYDFIDCKLLLDMSKKFLQDVTFADDGVTYKLVDELHSHTLMSKSLCTSNTVSELKKFLQEHFKH</sequence>
<organism evidence="2">
    <name type="scientific">Amphimedon queenslandica</name>
    <name type="common">Sponge</name>
    <dbReference type="NCBI Taxonomy" id="400682"/>
    <lineage>
        <taxon>Eukaryota</taxon>
        <taxon>Metazoa</taxon>
        <taxon>Porifera</taxon>
        <taxon>Demospongiae</taxon>
        <taxon>Heteroscleromorpha</taxon>
        <taxon>Haplosclerida</taxon>
        <taxon>Niphatidae</taxon>
        <taxon>Amphimedon</taxon>
    </lineage>
</organism>
<reference evidence="2" key="1">
    <citation type="submission" date="2017-05" db="UniProtKB">
        <authorList>
            <consortium name="EnsemblMetazoa"/>
        </authorList>
    </citation>
    <scope>IDENTIFICATION</scope>
</reference>
<dbReference type="InParanoid" id="A0A1X7SLH4"/>
<evidence type="ECO:0008006" key="3">
    <source>
        <dbReference type="Google" id="ProtNLM"/>
    </source>
</evidence>
<evidence type="ECO:0000313" key="2">
    <source>
        <dbReference type="EnsemblMetazoa" id="Aqu2.1.02884_001"/>
    </source>
</evidence>
<proteinExistence type="predicted"/>
<feature type="region of interest" description="Disordered" evidence="1">
    <location>
        <begin position="113"/>
        <end position="132"/>
    </location>
</feature>
<dbReference type="EnsemblMetazoa" id="Aqu2.1.02884_001">
    <property type="protein sequence ID" value="Aqu2.1.02884_001"/>
    <property type="gene ID" value="Aqu2.1.02884"/>
</dbReference>
<evidence type="ECO:0000256" key="1">
    <source>
        <dbReference type="SAM" id="MobiDB-lite"/>
    </source>
</evidence>
<name>A0A1X7SLH4_AMPQE</name>